<sequence>MLTHRSLPRPLHRPATRSILARVLGWLIAADGAYRQRQQMRRLSDAALRDMGLTRRDADTGGH</sequence>
<name>A0A975W9G3_9RHOB</name>
<evidence type="ECO:0008006" key="3">
    <source>
        <dbReference type="Google" id="ProtNLM"/>
    </source>
</evidence>
<dbReference type="EMBL" id="FNYY01000005">
    <property type="protein sequence ID" value="SEJ35778.1"/>
    <property type="molecule type" value="Genomic_DNA"/>
</dbReference>
<evidence type="ECO:0000313" key="1">
    <source>
        <dbReference type="EMBL" id="SEJ35778.1"/>
    </source>
</evidence>
<protein>
    <recommendedName>
        <fullName evidence="3">DUF1127 domain-containing protein</fullName>
    </recommendedName>
</protein>
<keyword evidence="2" id="KW-1185">Reference proteome</keyword>
<proteinExistence type="predicted"/>
<gene>
    <name evidence="1" type="ORF">SAMN04487940_10596</name>
</gene>
<accession>A0A975W9G3</accession>
<dbReference type="Proteomes" id="UP000182932">
    <property type="component" value="Unassembled WGS sequence"/>
</dbReference>
<reference evidence="1 2" key="1">
    <citation type="submission" date="2016-10" db="EMBL/GenBank/DDBJ databases">
        <authorList>
            <person name="Varghese N."/>
            <person name="Submissions S."/>
        </authorList>
    </citation>
    <scope>NUCLEOTIDE SEQUENCE [LARGE SCALE GENOMIC DNA]</scope>
    <source>
        <strain evidence="1 2">FF3</strain>
    </source>
</reference>
<organism evidence="1 2">
    <name type="scientific">Marinovum algicola</name>
    <dbReference type="NCBI Taxonomy" id="42444"/>
    <lineage>
        <taxon>Bacteria</taxon>
        <taxon>Pseudomonadati</taxon>
        <taxon>Pseudomonadota</taxon>
        <taxon>Alphaproteobacteria</taxon>
        <taxon>Rhodobacterales</taxon>
        <taxon>Roseobacteraceae</taxon>
        <taxon>Marinovum</taxon>
    </lineage>
</organism>
<dbReference type="AlphaFoldDB" id="A0A975W9G3"/>
<evidence type="ECO:0000313" key="2">
    <source>
        <dbReference type="Proteomes" id="UP000182932"/>
    </source>
</evidence>
<comment type="caution">
    <text evidence="1">The sequence shown here is derived from an EMBL/GenBank/DDBJ whole genome shotgun (WGS) entry which is preliminary data.</text>
</comment>
<dbReference type="RefSeq" id="WP_074836194.1">
    <property type="nucleotide sequence ID" value="NZ_JAVJNZ010000033.1"/>
</dbReference>